<dbReference type="RefSeq" id="WP_049596062.1">
    <property type="nucleotide sequence ID" value="NZ_CQEJ01000007.1"/>
</dbReference>
<evidence type="ECO:0000313" key="3">
    <source>
        <dbReference type="Proteomes" id="UP000041595"/>
    </source>
</evidence>
<keyword evidence="1" id="KW-0472">Membrane</keyword>
<reference evidence="2 3" key="1">
    <citation type="submission" date="2015-03" db="EMBL/GenBank/DDBJ databases">
        <authorList>
            <person name="Murphy D."/>
        </authorList>
    </citation>
    <scope>NUCLEOTIDE SEQUENCE [LARGE SCALE GENOMIC DNA]</scope>
    <source>
        <strain evidence="2 3">IP06005</strain>
    </source>
</reference>
<accession>A0A0T9TNS8</accession>
<gene>
    <name evidence="2" type="ORF">ERS137965_01515</name>
</gene>
<dbReference type="AlphaFoldDB" id="A0A0T9TNS8"/>
<sequence length="86" mass="9243">MAKTIIVAAGTRTLSSLIMVGTAASIGLTFIAVAVILVFFTFALGEIDKEYGLSERIIAKIRELEARSPRISDTLGMNSQLLSKKI</sequence>
<protein>
    <submittedName>
        <fullName evidence="2">Uncharacterized protein</fullName>
    </submittedName>
</protein>
<organism evidence="2 3">
    <name type="scientific">Yersinia aldovae</name>
    <dbReference type="NCBI Taxonomy" id="29483"/>
    <lineage>
        <taxon>Bacteria</taxon>
        <taxon>Pseudomonadati</taxon>
        <taxon>Pseudomonadota</taxon>
        <taxon>Gammaproteobacteria</taxon>
        <taxon>Enterobacterales</taxon>
        <taxon>Yersiniaceae</taxon>
        <taxon>Yersinia</taxon>
    </lineage>
</organism>
<evidence type="ECO:0000313" key="2">
    <source>
        <dbReference type="EMBL" id="CNK93662.1"/>
    </source>
</evidence>
<proteinExistence type="predicted"/>
<dbReference type="EMBL" id="CQEJ01000007">
    <property type="protein sequence ID" value="CNK93662.1"/>
    <property type="molecule type" value="Genomic_DNA"/>
</dbReference>
<feature type="transmembrane region" description="Helical" evidence="1">
    <location>
        <begin position="17"/>
        <end position="44"/>
    </location>
</feature>
<evidence type="ECO:0000256" key="1">
    <source>
        <dbReference type="SAM" id="Phobius"/>
    </source>
</evidence>
<dbReference type="Proteomes" id="UP000041595">
    <property type="component" value="Unassembled WGS sequence"/>
</dbReference>
<keyword evidence="1" id="KW-0812">Transmembrane</keyword>
<keyword evidence="1" id="KW-1133">Transmembrane helix</keyword>
<name>A0A0T9TNS8_YERAL</name>